<comment type="caution">
    <text evidence="2">The sequence shown here is derived from an EMBL/GenBank/DDBJ whole genome shotgun (WGS) entry which is preliminary data.</text>
</comment>
<evidence type="ECO:0000256" key="1">
    <source>
        <dbReference type="SAM" id="MobiDB-lite"/>
    </source>
</evidence>
<sequence length="113" mass="11549">MDGEPVHRAAVRRGQDPLDLPPPAQRRETSFAPLTTTTPRSGISAAFSTSQSTAGAVGRPGCALTATGRPRATAATRAASSATVARAIESPTTRTPSPSTTARNRPGSLIRGV</sequence>
<dbReference type="AlphaFoldDB" id="A0A4R4RID5"/>
<dbReference type="RefSeq" id="WP_131985384.1">
    <property type="nucleotide sequence ID" value="NZ_SMKL01000046.1"/>
</dbReference>
<gene>
    <name evidence="2" type="ORF">E1212_19210</name>
</gene>
<evidence type="ECO:0000313" key="3">
    <source>
        <dbReference type="Proteomes" id="UP000295621"/>
    </source>
</evidence>
<dbReference type="EMBL" id="SMKL01000046">
    <property type="protein sequence ID" value="TDC49104.1"/>
    <property type="molecule type" value="Genomic_DNA"/>
</dbReference>
<feature type="region of interest" description="Disordered" evidence="1">
    <location>
        <begin position="1"/>
        <end position="113"/>
    </location>
</feature>
<proteinExistence type="predicted"/>
<dbReference type="Proteomes" id="UP000295621">
    <property type="component" value="Unassembled WGS sequence"/>
</dbReference>
<name>A0A4R4RID5_9ACTN</name>
<feature type="compositionally biased region" description="Low complexity" evidence="1">
    <location>
        <begin position="63"/>
        <end position="101"/>
    </location>
</feature>
<protein>
    <submittedName>
        <fullName evidence="2">Uncharacterized protein</fullName>
    </submittedName>
</protein>
<organism evidence="2 3">
    <name type="scientific">Jiangella ureilytica</name>
    <dbReference type="NCBI Taxonomy" id="2530374"/>
    <lineage>
        <taxon>Bacteria</taxon>
        <taxon>Bacillati</taxon>
        <taxon>Actinomycetota</taxon>
        <taxon>Actinomycetes</taxon>
        <taxon>Jiangellales</taxon>
        <taxon>Jiangellaceae</taxon>
        <taxon>Jiangella</taxon>
    </lineage>
</organism>
<evidence type="ECO:0000313" key="2">
    <source>
        <dbReference type="EMBL" id="TDC49104.1"/>
    </source>
</evidence>
<feature type="compositionally biased region" description="Polar residues" evidence="1">
    <location>
        <begin position="32"/>
        <end position="54"/>
    </location>
</feature>
<reference evidence="2 3" key="1">
    <citation type="submission" date="2019-02" db="EMBL/GenBank/DDBJ databases">
        <title>Draft genome sequences of novel Actinobacteria.</title>
        <authorList>
            <person name="Sahin N."/>
            <person name="Ay H."/>
            <person name="Saygin H."/>
        </authorList>
    </citation>
    <scope>NUCLEOTIDE SEQUENCE [LARGE SCALE GENOMIC DNA]</scope>
    <source>
        <strain evidence="2 3">KC603</strain>
    </source>
</reference>
<accession>A0A4R4RID5</accession>
<keyword evidence="3" id="KW-1185">Reference proteome</keyword>